<reference evidence="5 6" key="1">
    <citation type="submission" date="2020-04" db="EMBL/GenBank/DDBJ databases">
        <authorList>
            <consortium name="Desulfovibrio sp. FSS-1 genome sequencing consortium"/>
            <person name="Shimoshige H."/>
            <person name="Kobayashi H."/>
            <person name="Maekawa T."/>
        </authorList>
    </citation>
    <scope>NUCLEOTIDE SEQUENCE [LARGE SCALE GENOMIC DNA]</scope>
    <source>
        <strain evidence="5 6">SIID29052-01</strain>
    </source>
</reference>
<name>A0A6V8LX27_9BACT</name>
<dbReference type="AlphaFoldDB" id="A0A6V8LX27"/>
<evidence type="ECO:0000256" key="2">
    <source>
        <dbReference type="ARBA" id="ARBA00022729"/>
    </source>
</evidence>
<comment type="caution">
    <text evidence="5">The sequence shown here is derived from an EMBL/GenBank/DDBJ whole genome shotgun (WGS) entry which is preliminary data.</text>
</comment>
<protein>
    <submittedName>
        <fullName evidence="5">Leucine-, isoleucine-, valine-, threonine-, and alanine-binding protein</fullName>
    </submittedName>
</protein>
<dbReference type="InterPro" id="IPR051010">
    <property type="entry name" value="BCAA_transport"/>
</dbReference>
<feature type="signal peptide" evidence="3">
    <location>
        <begin position="1"/>
        <end position="21"/>
    </location>
</feature>
<proteinExistence type="inferred from homology"/>
<dbReference type="InterPro" id="IPR028081">
    <property type="entry name" value="Leu-bd"/>
</dbReference>
<evidence type="ECO:0000259" key="4">
    <source>
        <dbReference type="Pfam" id="PF13458"/>
    </source>
</evidence>
<dbReference type="PANTHER" id="PTHR30483">
    <property type="entry name" value="LEUCINE-SPECIFIC-BINDING PROTEIN"/>
    <property type="match status" value="1"/>
</dbReference>
<feature type="domain" description="Leucine-binding protein" evidence="4">
    <location>
        <begin position="26"/>
        <end position="346"/>
    </location>
</feature>
<evidence type="ECO:0000256" key="1">
    <source>
        <dbReference type="ARBA" id="ARBA00010062"/>
    </source>
</evidence>
<sequence length="381" mass="40958">MTIRFVAILLALALAPGPVAAQAPGPLRLGVSIPLTGAAAGIGQYLLWGVEIAAQEANSAGGVNGRPVELVIEDDETDPDKARANARHLVEQERVAAVLGPANSGNALAMIPVLQQAKTPLMLLTASATPLTRPPADGSKNYVFRATLPDRDQLRKLVDWAAPRFQSIAVAADTTPYGNLCLQDITELMAEKGIKPVAVVRFDLGEQDLTPKARELARSTAQAVALLTLGQEVANFVRGADQAGYSTRFIGQYPFFLQPVKDLPERLSNGLTGVLGSSADASPKAREIDRLVRTRYRVEGYYPFKFVEAAYEGTRLVLEAAARAAPDDGTALRDALESTERFEGVSRVFLRPFSPGQHELYKADNLSMGVWKDGAVVRLDE</sequence>
<gene>
    <name evidence="5" type="primary">braC_1</name>
    <name evidence="5" type="ORF">NNJEOMEG_00663</name>
</gene>
<dbReference type="Pfam" id="PF13458">
    <property type="entry name" value="Peripla_BP_6"/>
    <property type="match status" value="1"/>
</dbReference>
<feature type="chain" id="PRO_5028864323" evidence="3">
    <location>
        <begin position="22"/>
        <end position="381"/>
    </location>
</feature>
<evidence type="ECO:0000313" key="5">
    <source>
        <dbReference type="EMBL" id="GFK92835.1"/>
    </source>
</evidence>
<dbReference type="Proteomes" id="UP000494245">
    <property type="component" value="Unassembled WGS sequence"/>
</dbReference>
<dbReference type="PANTHER" id="PTHR30483:SF6">
    <property type="entry name" value="PERIPLASMIC BINDING PROTEIN OF ABC TRANSPORTER FOR NATURAL AMINO ACIDS"/>
    <property type="match status" value="1"/>
</dbReference>
<keyword evidence="2 3" id="KW-0732">Signal</keyword>
<dbReference type="Gene3D" id="3.40.50.2300">
    <property type="match status" value="2"/>
</dbReference>
<accession>A0A6V8LX27</accession>
<dbReference type="SUPFAM" id="SSF53822">
    <property type="entry name" value="Periplasmic binding protein-like I"/>
    <property type="match status" value="1"/>
</dbReference>
<organism evidence="5 6">
    <name type="scientific">Fundidesulfovibrio magnetotacticus</name>
    <dbReference type="NCBI Taxonomy" id="2730080"/>
    <lineage>
        <taxon>Bacteria</taxon>
        <taxon>Pseudomonadati</taxon>
        <taxon>Thermodesulfobacteriota</taxon>
        <taxon>Desulfovibrionia</taxon>
        <taxon>Desulfovibrionales</taxon>
        <taxon>Desulfovibrionaceae</taxon>
        <taxon>Fundidesulfovibrio</taxon>
    </lineage>
</organism>
<reference evidence="5 6" key="2">
    <citation type="submission" date="2020-05" db="EMBL/GenBank/DDBJ databases">
        <title>Draft genome sequence of Desulfovibrio sp. strainFSS-1.</title>
        <authorList>
            <person name="Shimoshige H."/>
            <person name="Kobayashi H."/>
            <person name="Maekawa T."/>
        </authorList>
    </citation>
    <scope>NUCLEOTIDE SEQUENCE [LARGE SCALE GENOMIC DNA]</scope>
    <source>
        <strain evidence="5 6">SIID29052-01</strain>
    </source>
</reference>
<comment type="similarity">
    <text evidence="1">Belongs to the leucine-binding protein family.</text>
</comment>
<dbReference type="RefSeq" id="WP_173081293.1">
    <property type="nucleotide sequence ID" value="NZ_BLTE01000002.1"/>
</dbReference>
<evidence type="ECO:0000256" key="3">
    <source>
        <dbReference type="SAM" id="SignalP"/>
    </source>
</evidence>
<dbReference type="InterPro" id="IPR028082">
    <property type="entry name" value="Peripla_BP_I"/>
</dbReference>
<keyword evidence="6" id="KW-1185">Reference proteome</keyword>
<evidence type="ECO:0000313" key="6">
    <source>
        <dbReference type="Proteomes" id="UP000494245"/>
    </source>
</evidence>
<dbReference type="EMBL" id="BLTE01000002">
    <property type="protein sequence ID" value="GFK92835.1"/>
    <property type="molecule type" value="Genomic_DNA"/>
</dbReference>